<name>A0A0C9RCS9_9HYME</name>
<evidence type="ECO:0000313" key="2">
    <source>
        <dbReference type="EMBL" id="JAG84146.1"/>
    </source>
</evidence>
<proteinExistence type="predicted"/>
<keyword evidence="1" id="KW-0732">Signal</keyword>
<sequence>MKLTSVFLLTVTGLTTALPILEGRDSGNHLIESIKKATNEIENVNARTIDNVNKRDFNSFIEGVKDTGNDIKNVFNPDKRDFIDDVTKFGNQVKGVFEGN</sequence>
<feature type="signal peptide" evidence="1">
    <location>
        <begin position="1"/>
        <end position="17"/>
    </location>
</feature>
<accession>A0A0C9RCS9</accession>
<gene>
    <name evidence="2" type="primary">deoA</name>
    <name evidence="2" type="ORF">g.70326</name>
</gene>
<reference evidence="2" key="1">
    <citation type="submission" date="2015-01" db="EMBL/GenBank/DDBJ databases">
        <title>Transcriptome Assembly of Fopius arisanus.</title>
        <authorList>
            <person name="Geib S."/>
        </authorList>
    </citation>
    <scope>NUCLEOTIDE SEQUENCE</scope>
</reference>
<protein>
    <submittedName>
        <fullName evidence="2">DeoA protein</fullName>
    </submittedName>
</protein>
<organism evidence="2">
    <name type="scientific">Fopius arisanus</name>
    <dbReference type="NCBI Taxonomy" id="64838"/>
    <lineage>
        <taxon>Eukaryota</taxon>
        <taxon>Metazoa</taxon>
        <taxon>Ecdysozoa</taxon>
        <taxon>Arthropoda</taxon>
        <taxon>Hexapoda</taxon>
        <taxon>Insecta</taxon>
        <taxon>Pterygota</taxon>
        <taxon>Neoptera</taxon>
        <taxon>Endopterygota</taxon>
        <taxon>Hymenoptera</taxon>
        <taxon>Apocrita</taxon>
        <taxon>Ichneumonoidea</taxon>
        <taxon>Braconidae</taxon>
        <taxon>Opiinae</taxon>
        <taxon>Fopius</taxon>
    </lineage>
</organism>
<dbReference type="AlphaFoldDB" id="A0A0C9RCS9"/>
<feature type="chain" id="PRO_5002202014" evidence="1">
    <location>
        <begin position="18"/>
        <end position="100"/>
    </location>
</feature>
<evidence type="ECO:0000256" key="1">
    <source>
        <dbReference type="SAM" id="SignalP"/>
    </source>
</evidence>
<dbReference type="EMBL" id="GBYB01014379">
    <property type="protein sequence ID" value="JAG84146.1"/>
    <property type="molecule type" value="Transcribed_RNA"/>
</dbReference>